<dbReference type="EMBL" id="CAJEWB010000007">
    <property type="protein sequence ID" value="CAD2073731.1"/>
    <property type="molecule type" value="Genomic_DNA"/>
</dbReference>
<comment type="caution">
    <text evidence="2">The sequence shown here is derived from an EMBL/GenBank/DDBJ whole genome shotgun (WGS) entry which is preliminary data.</text>
</comment>
<dbReference type="InterPro" id="IPR053824">
    <property type="entry name" value="DUF7010"/>
</dbReference>
<reference evidence="2 3" key="1">
    <citation type="submission" date="2020-07" db="EMBL/GenBank/DDBJ databases">
        <authorList>
            <person name="Criscuolo A."/>
        </authorList>
    </citation>
    <scope>NUCLEOTIDE SEQUENCE [LARGE SCALE GENOMIC DNA]</scope>
    <source>
        <strain evidence="2">CIP107946</strain>
    </source>
</reference>
<feature type="transmembrane region" description="Helical" evidence="1">
    <location>
        <begin position="110"/>
        <end position="130"/>
    </location>
</feature>
<feature type="transmembrane region" description="Helical" evidence="1">
    <location>
        <begin position="135"/>
        <end position="154"/>
    </location>
</feature>
<accession>A0A6V7R8P4</accession>
<sequence>MRIPFVPKDIEINQDRYDFIKEYRGGGFMLMAGSAFWLMAFILTYVLPDTVIGEFYLWGGLLIPLFGWLLFKVMRMSAEPNQYSSLVGFASSITAVCIPVLLLVKELDPYMLLAVLCIINAAHLVILCWVHLDYLYFILVMLGVSLGFLFINTIPEPQVHFLALIWGFISLVTGVIIHSSTQKPLTGYDFSIKE</sequence>
<protein>
    <submittedName>
        <fullName evidence="2">Uncharacterized protein</fullName>
    </submittedName>
</protein>
<evidence type="ECO:0000313" key="2">
    <source>
        <dbReference type="EMBL" id="CAD2073731.1"/>
    </source>
</evidence>
<gene>
    <name evidence="2" type="ORF">JEOPIN946_00726</name>
</gene>
<feature type="transmembrane region" description="Helical" evidence="1">
    <location>
        <begin position="53"/>
        <end position="71"/>
    </location>
</feature>
<proteinExistence type="predicted"/>
<dbReference type="Pfam" id="PF22765">
    <property type="entry name" value="DUF7010"/>
    <property type="match status" value="1"/>
</dbReference>
<keyword evidence="1" id="KW-0812">Transmembrane</keyword>
<evidence type="ECO:0000313" key="3">
    <source>
        <dbReference type="Proteomes" id="UP000588186"/>
    </source>
</evidence>
<feature type="transmembrane region" description="Helical" evidence="1">
    <location>
        <begin position="26"/>
        <end position="47"/>
    </location>
</feature>
<keyword evidence="1" id="KW-1133">Transmembrane helix</keyword>
<evidence type="ECO:0000256" key="1">
    <source>
        <dbReference type="SAM" id="Phobius"/>
    </source>
</evidence>
<name>A0A6V7R8P4_9BACL</name>
<feature type="transmembrane region" description="Helical" evidence="1">
    <location>
        <begin position="160"/>
        <end position="177"/>
    </location>
</feature>
<dbReference type="AlphaFoldDB" id="A0A6V7R8P4"/>
<dbReference type="Proteomes" id="UP000588186">
    <property type="component" value="Unassembled WGS sequence"/>
</dbReference>
<feature type="transmembrane region" description="Helical" evidence="1">
    <location>
        <begin position="83"/>
        <end position="104"/>
    </location>
</feature>
<keyword evidence="3" id="KW-1185">Reference proteome</keyword>
<keyword evidence="1" id="KW-0472">Membrane</keyword>
<dbReference type="RefSeq" id="WP_186076956.1">
    <property type="nucleotide sequence ID" value="NZ_CAJEWB010000007.1"/>
</dbReference>
<organism evidence="2 3">
    <name type="scientific">Phocicoccus pinnipedialis</name>
    <dbReference type="NCBI Taxonomy" id="110845"/>
    <lineage>
        <taxon>Bacteria</taxon>
        <taxon>Bacillati</taxon>
        <taxon>Bacillota</taxon>
        <taxon>Bacilli</taxon>
        <taxon>Bacillales</taxon>
        <taxon>Salinicoccaceae</taxon>
        <taxon>Phocicoccus</taxon>
    </lineage>
</organism>